<keyword evidence="2 6" id="KW-0812">Transmembrane</keyword>
<dbReference type="InterPro" id="IPR000276">
    <property type="entry name" value="GPCR_Rhodpsn"/>
</dbReference>
<gene>
    <name evidence="7" type="ORF">TCNE_LOCUS18380</name>
</gene>
<feature type="compositionally biased region" description="Polar residues" evidence="5">
    <location>
        <begin position="271"/>
        <end position="286"/>
    </location>
</feature>
<dbReference type="Gene3D" id="1.20.1070.10">
    <property type="entry name" value="Rhodopsin 7-helix transmembrane proteins"/>
    <property type="match status" value="1"/>
</dbReference>
<evidence type="ECO:0000256" key="2">
    <source>
        <dbReference type="ARBA" id="ARBA00022692"/>
    </source>
</evidence>
<sequence>MLMAFLILSSGITGASMSFVGFTRFRFYFIGSPNHLIPNKICLLNIGSVILLCFNLLNGFGLLTNSVDRFSAIAFPIFYYRMRDVLTKGLIVASCVVCFTLIVASIIVTLLLEEQMVPEYCGQQELVYKPLYETIVIMRTACGALSTIILLVVYALMKRRHNKIANSATQGATFTAFMKQQNQLTKTIFVSCSLTLVLFVLPSVYQIIIMFTSNDELVEEVSPYTILPSLLNSLNEASVVVVRQSDIRCAIKDTLIRFLPTCCTNKLTSTLKPSSDSAGTLMQSAVSRRLRY</sequence>
<evidence type="ECO:0000256" key="3">
    <source>
        <dbReference type="ARBA" id="ARBA00022989"/>
    </source>
</evidence>
<evidence type="ECO:0000256" key="4">
    <source>
        <dbReference type="ARBA" id="ARBA00023136"/>
    </source>
</evidence>
<dbReference type="WBParaSite" id="TCNE_0001838401-mRNA-1">
    <property type="protein sequence ID" value="TCNE_0001838401-mRNA-1"/>
    <property type="gene ID" value="TCNE_0001838401"/>
</dbReference>
<dbReference type="SUPFAM" id="SSF81321">
    <property type="entry name" value="Family A G protein-coupled receptor-like"/>
    <property type="match status" value="1"/>
</dbReference>
<evidence type="ECO:0000313" key="8">
    <source>
        <dbReference type="Proteomes" id="UP000050794"/>
    </source>
</evidence>
<keyword evidence="4 6" id="KW-0472">Membrane</keyword>
<comment type="subcellular location">
    <subcellularLocation>
        <location evidence="1">Membrane</location>
    </subcellularLocation>
</comment>
<dbReference type="Proteomes" id="UP000050794">
    <property type="component" value="Unassembled WGS sequence"/>
</dbReference>
<dbReference type="AlphaFoldDB" id="A0A183VCB0"/>
<proteinExistence type="predicted"/>
<organism evidence="8 9">
    <name type="scientific">Toxocara canis</name>
    <name type="common">Canine roundworm</name>
    <dbReference type="NCBI Taxonomy" id="6265"/>
    <lineage>
        <taxon>Eukaryota</taxon>
        <taxon>Metazoa</taxon>
        <taxon>Ecdysozoa</taxon>
        <taxon>Nematoda</taxon>
        <taxon>Chromadorea</taxon>
        <taxon>Rhabditida</taxon>
        <taxon>Spirurina</taxon>
        <taxon>Ascaridomorpha</taxon>
        <taxon>Ascaridoidea</taxon>
        <taxon>Toxocaridae</taxon>
        <taxon>Toxocara</taxon>
    </lineage>
</organism>
<dbReference type="EMBL" id="UYWY01025459">
    <property type="protein sequence ID" value="VDM49701.1"/>
    <property type="molecule type" value="Genomic_DNA"/>
</dbReference>
<accession>A0A183VCB0</accession>
<keyword evidence="3 6" id="KW-1133">Transmembrane helix</keyword>
<feature type="transmembrane region" description="Helical" evidence="6">
    <location>
        <begin position="85"/>
        <end position="112"/>
    </location>
</feature>
<evidence type="ECO:0000256" key="6">
    <source>
        <dbReference type="SAM" id="Phobius"/>
    </source>
</evidence>
<evidence type="ECO:0000256" key="5">
    <source>
        <dbReference type="SAM" id="MobiDB-lite"/>
    </source>
</evidence>
<evidence type="ECO:0000313" key="9">
    <source>
        <dbReference type="WBParaSite" id="TCNE_0001838401-mRNA-1"/>
    </source>
</evidence>
<evidence type="ECO:0000313" key="7">
    <source>
        <dbReference type="EMBL" id="VDM49701.1"/>
    </source>
</evidence>
<feature type="region of interest" description="Disordered" evidence="5">
    <location>
        <begin position="271"/>
        <end position="292"/>
    </location>
</feature>
<protein>
    <submittedName>
        <fullName evidence="9">G_PROTEIN_RECEP_F1_2 domain-containing protein</fullName>
    </submittedName>
</protein>
<dbReference type="SMART" id="SM01381">
    <property type="entry name" value="7TM_GPCR_Srsx"/>
    <property type="match status" value="1"/>
</dbReference>
<reference evidence="9" key="1">
    <citation type="submission" date="2016-06" db="UniProtKB">
        <authorList>
            <consortium name="WormBaseParasite"/>
        </authorList>
    </citation>
    <scope>IDENTIFICATION</scope>
</reference>
<evidence type="ECO:0000256" key="1">
    <source>
        <dbReference type="ARBA" id="ARBA00004370"/>
    </source>
</evidence>
<keyword evidence="8" id="KW-1185">Reference proteome</keyword>
<dbReference type="GO" id="GO:0016020">
    <property type="term" value="C:membrane"/>
    <property type="evidence" value="ECO:0007669"/>
    <property type="project" value="UniProtKB-SubCell"/>
</dbReference>
<reference evidence="7 8" key="2">
    <citation type="submission" date="2018-11" db="EMBL/GenBank/DDBJ databases">
        <authorList>
            <consortium name="Pathogen Informatics"/>
        </authorList>
    </citation>
    <scope>NUCLEOTIDE SEQUENCE [LARGE SCALE GENOMIC DNA]</scope>
</reference>
<feature type="transmembrane region" description="Helical" evidence="6">
    <location>
        <begin position="41"/>
        <end position="64"/>
    </location>
</feature>
<feature type="transmembrane region" description="Helical" evidence="6">
    <location>
        <begin position="188"/>
        <end position="211"/>
    </location>
</feature>
<name>A0A183VCB0_TOXCA</name>
<feature type="transmembrane region" description="Helical" evidence="6">
    <location>
        <begin position="132"/>
        <end position="157"/>
    </location>
</feature>
<dbReference type="GO" id="GO:0004930">
    <property type="term" value="F:G protein-coupled receptor activity"/>
    <property type="evidence" value="ECO:0007669"/>
    <property type="project" value="InterPro"/>
</dbReference>